<organism evidence="1 2">
    <name type="scientific">Micromonospora zhanjiangensis</name>
    <dbReference type="NCBI Taxonomy" id="1522057"/>
    <lineage>
        <taxon>Bacteria</taxon>
        <taxon>Bacillati</taxon>
        <taxon>Actinomycetota</taxon>
        <taxon>Actinomycetes</taxon>
        <taxon>Micromonosporales</taxon>
        <taxon>Micromonosporaceae</taxon>
        <taxon>Micromonospora</taxon>
    </lineage>
</organism>
<dbReference type="EMBL" id="JBHSBN010000036">
    <property type="protein sequence ID" value="MFC4110217.1"/>
    <property type="molecule type" value="Genomic_DNA"/>
</dbReference>
<proteinExistence type="predicted"/>
<sequence>MFDLPEPTVLALGRAAGPGIELVAGVVHDLLFGSLVTLGLGGMHTGLSSDRALRLLPVTDRDAAAMGACRARPHCRIGKRIRIWPN</sequence>
<dbReference type="GO" id="GO:0016874">
    <property type="term" value="F:ligase activity"/>
    <property type="evidence" value="ECO:0007669"/>
    <property type="project" value="UniProtKB-KW"/>
</dbReference>
<dbReference type="Proteomes" id="UP001595868">
    <property type="component" value="Unassembled WGS sequence"/>
</dbReference>
<evidence type="ECO:0000313" key="2">
    <source>
        <dbReference type="Proteomes" id="UP001595868"/>
    </source>
</evidence>
<keyword evidence="1" id="KW-0436">Ligase</keyword>
<keyword evidence="2" id="KW-1185">Reference proteome</keyword>
<dbReference type="RefSeq" id="WP_377552442.1">
    <property type="nucleotide sequence ID" value="NZ_JBHSBN010000036.1"/>
</dbReference>
<dbReference type="Gene3D" id="3.30.470.20">
    <property type="entry name" value="ATP-grasp fold, B domain"/>
    <property type="match status" value="1"/>
</dbReference>
<reference evidence="2" key="1">
    <citation type="journal article" date="2019" name="Int. J. Syst. Evol. Microbiol.">
        <title>The Global Catalogue of Microorganisms (GCM) 10K type strain sequencing project: providing services to taxonomists for standard genome sequencing and annotation.</title>
        <authorList>
            <consortium name="The Broad Institute Genomics Platform"/>
            <consortium name="The Broad Institute Genome Sequencing Center for Infectious Disease"/>
            <person name="Wu L."/>
            <person name="Ma J."/>
        </authorList>
    </citation>
    <scope>NUCLEOTIDE SEQUENCE [LARGE SCALE GENOMIC DNA]</scope>
    <source>
        <strain evidence="2">2902at01</strain>
    </source>
</reference>
<protein>
    <submittedName>
        <fullName evidence="1">Acetate--CoA ligase family protein</fullName>
    </submittedName>
</protein>
<accession>A0ABV8KVV0</accession>
<evidence type="ECO:0000313" key="1">
    <source>
        <dbReference type="EMBL" id="MFC4110217.1"/>
    </source>
</evidence>
<comment type="caution">
    <text evidence="1">The sequence shown here is derived from an EMBL/GenBank/DDBJ whole genome shotgun (WGS) entry which is preliminary data.</text>
</comment>
<dbReference type="Pfam" id="PF13549">
    <property type="entry name" value="ATP-grasp_5"/>
    <property type="match status" value="1"/>
</dbReference>
<gene>
    <name evidence="1" type="ORF">ACFOX0_30395</name>
</gene>
<name>A0ABV8KVV0_9ACTN</name>